<dbReference type="Gene3D" id="3.30.479.30">
    <property type="entry name" value="Band 7 domain"/>
    <property type="match status" value="1"/>
</dbReference>
<proteinExistence type="predicted"/>
<dbReference type="Proteomes" id="UP001519308">
    <property type="component" value="Unassembled WGS sequence"/>
</dbReference>
<keyword evidence="1" id="KW-0812">Transmembrane</keyword>
<dbReference type="Pfam" id="PF01145">
    <property type="entry name" value="Band_7"/>
    <property type="match status" value="1"/>
</dbReference>
<keyword evidence="1" id="KW-1133">Transmembrane helix</keyword>
<evidence type="ECO:0000313" key="3">
    <source>
        <dbReference type="EMBL" id="MBP2021035.1"/>
    </source>
</evidence>
<evidence type="ECO:0000259" key="2">
    <source>
        <dbReference type="Pfam" id="PF01145"/>
    </source>
</evidence>
<dbReference type="InterPro" id="IPR036013">
    <property type="entry name" value="Band_7/SPFH_dom_sf"/>
</dbReference>
<comment type="caution">
    <text evidence="3">The sequence shown here is derived from an EMBL/GenBank/DDBJ whole genome shotgun (WGS) entry which is preliminary data.</text>
</comment>
<name>A0ABS4JZS4_9CLOT</name>
<reference evidence="3 4" key="1">
    <citation type="submission" date="2021-03" db="EMBL/GenBank/DDBJ databases">
        <title>Genomic Encyclopedia of Type Strains, Phase IV (KMG-IV): sequencing the most valuable type-strain genomes for metagenomic binning, comparative biology and taxonomic classification.</title>
        <authorList>
            <person name="Goeker M."/>
        </authorList>
    </citation>
    <scope>NUCLEOTIDE SEQUENCE [LARGE SCALE GENOMIC DNA]</scope>
    <source>
        <strain evidence="3 4">DSM 28650</strain>
    </source>
</reference>
<protein>
    <submittedName>
        <fullName evidence="3">Membrane protein YqiK</fullName>
    </submittedName>
</protein>
<gene>
    <name evidence="3" type="ORF">J2Z44_000819</name>
</gene>
<dbReference type="EMBL" id="JAGGLL010000004">
    <property type="protein sequence ID" value="MBP2021035.1"/>
    <property type="molecule type" value="Genomic_DNA"/>
</dbReference>
<accession>A0ABS4JZS4</accession>
<feature type="transmembrane region" description="Helical" evidence="1">
    <location>
        <begin position="12"/>
        <end position="33"/>
    </location>
</feature>
<feature type="domain" description="Band 7" evidence="2">
    <location>
        <begin position="279"/>
        <end position="501"/>
    </location>
</feature>
<organism evidence="3 4">
    <name type="scientific">Clostridium punense</name>
    <dbReference type="NCBI Taxonomy" id="1054297"/>
    <lineage>
        <taxon>Bacteria</taxon>
        <taxon>Bacillati</taxon>
        <taxon>Bacillota</taxon>
        <taxon>Clostridia</taxon>
        <taxon>Eubacteriales</taxon>
        <taxon>Clostridiaceae</taxon>
        <taxon>Clostridium</taxon>
    </lineage>
</organism>
<dbReference type="RefSeq" id="WP_209649358.1">
    <property type="nucleotide sequence ID" value="NZ_JAGGLL010000004.1"/>
</dbReference>
<sequence>MEYLKMIPPIVYIIIGAIILLFIVLKVIGIRIIPSDCVGIVEKWWSLKGSIKDGGIIALNGESGFQPNVLRGGFHLRTPLMYRVYVEPLITIPQGKIGYVFARDGQPMEPIQTLGKIVKEGSNFQDVKGFLLNGGQKGPQRGILREGTYAFNLSQFIIITEDKTYYLPMRDKAEAMAIDEMTRMLKARGGFEPVVISDAEDTVGVVTVHDGKTLPEGSIIAPSVGANPNEEETYHNNFQDIEKFLRAGGFRGKQYSTLVDGTYFINRLFATVEFIPKTIINIGEVGVINSYHGERGIDVSGEEYKHGELVAEGCRGIWQHALAPGKYALNTYAAKVVKVPTTNVILKWISGQIGGHKLDENLKEVSLITKDAFEPSLPLTVVFHIDYKKASSVIQRFGDVKMLIEQSIDPMISGYFKNVGQTMTLIELIQNRNEIQLRASNEMKEKFTHYDLELEEVLIGTPAPSKADNRIETILAQLRDRQVAREQIETFNAQQKSSEKEKELNEARAIAAKQQDLTESNINIQIQENKGKAELQLATQEALKIQKLAEANKYRTQQESDGRKYQTIKEAEAQSESIKNLANANAEKIQKEAVARAYEVEKTGTAEASRIKAIGESEAFREREVGKAKGEAYMAQIKAYGNPQFYVMKEVMGSFTEAIKDGKIPLVPTIVMGSGDSKIPNVFENMMSLVLTEKITGKDFLAEALKNTDKN</sequence>
<keyword evidence="4" id="KW-1185">Reference proteome</keyword>
<evidence type="ECO:0000256" key="1">
    <source>
        <dbReference type="SAM" id="Phobius"/>
    </source>
</evidence>
<dbReference type="InterPro" id="IPR001107">
    <property type="entry name" value="Band_7"/>
</dbReference>
<evidence type="ECO:0000313" key="4">
    <source>
        <dbReference type="Proteomes" id="UP001519308"/>
    </source>
</evidence>
<keyword evidence="1" id="KW-0472">Membrane</keyword>